<protein>
    <submittedName>
        <fullName evidence="2">TnsA endonuclease N-terminal domain-containing protein</fullName>
    </submittedName>
</protein>
<dbReference type="EMBL" id="JAFBIL020000001">
    <property type="protein sequence ID" value="MBZ2206254.1"/>
    <property type="molecule type" value="Genomic_DNA"/>
</dbReference>
<reference evidence="2 3" key="1">
    <citation type="submission" date="2021-01" db="EMBL/GenBank/DDBJ databases">
        <authorList>
            <person name="Ruan W."/>
            <person name="Khan S.A."/>
            <person name="Jeon C.O."/>
        </authorList>
    </citation>
    <scope>NUCLEOTIDE SEQUENCE [LARGE SCALE GENOMIC DNA]</scope>
    <source>
        <strain evidence="2 3">R798</strain>
    </source>
</reference>
<evidence type="ECO:0000259" key="1">
    <source>
        <dbReference type="Pfam" id="PF08722"/>
    </source>
</evidence>
<dbReference type="RefSeq" id="WP_223465490.1">
    <property type="nucleotide sequence ID" value="NZ_JAFBIL020000001.1"/>
</dbReference>
<dbReference type="Gene3D" id="3.40.1350.10">
    <property type="match status" value="1"/>
</dbReference>
<dbReference type="Proteomes" id="UP000809349">
    <property type="component" value="Unassembled WGS sequence"/>
</dbReference>
<dbReference type="CDD" id="cd22362">
    <property type="entry name" value="TnsA_endonuclease-like"/>
    <property type="match status" value="1"/>
</dbReference>
<dbReference type="InterPro" id="IPR011335">
    <property type="entry name" value="Restrct_endonuc-II-like"/>
</dbReference>
<keyword evidence="2" id="KW-0255">Endonuclease</keyword>
<feature type="domain" description="TnsA endonuclease N-terminal" evidence="1">
    <location>
        <begin position="67"/>
        <end position="161"/>
    </location>
</feature>
<dbReference type="SUPFAM" id="SSF52980">
    <property type="entry name" value="Restriction endonuclease-like"/>
    <property type="match status" value="1"/>
</dbReference>
<sequence>MFDEQRVQKFIAQGRGQGQGPTYKPWLQIQDVPSLGRSHRPYGIKTRRVHHFLSDGEWKSFLKFEADPSVVDIREQFPMDRLQTLRAAMKLGYKHPITLDGTPYVMTVDFLITRRVEGKYLIEPYTFKYAPATLSKRDSELIQIAEAFWKDNGFQLRVIDENFFDEALVLNYDSVRTYFEISNLAFFRHTNVLLVAQAIRDRIVQRRPEDLVSACAHIALSHASDPQIVFSIAMHLIARGGILVDYSRTLGLERRLLSDFELAQNSEEPLQ</sequence>
<evidence type="ECO:0000313" key="3">
    <source>
        <dbReference type="Proteomes" id="UP000809349"/>
    </source>
</evidence>
<evidence type="ECO:0000313" key="2">
    <source>
        <dbReference type="EMBL" id="MBZ2206254.1"/>
    </source>
</evidence>
<keyword evidence="2" id="KW-0540">Nuclease</keyword>
<dbReference type="GO" id="GO:0004519">
    <property type="term" value="F:endonuclease activity"/>
    <property type="evidence" value="ECO:0007669"/>
    <property type="project" value="UniProtKB-KW"/>
</dbReference>
<keyword evidence="2" id="KW-0378">Hydrolase</keyword>
<accession>A0ABS7SJY9</accession>
<comment type="caution">
    <text evidence="2">The sequence shown here is derived from an EMBL/GenBank/DDBJ whole genome shotgun (WGS) entry which is preliminary data.</text>
</comment>
<keyword evidence="3" id="KW-1185">Reference proteome</keyword>
<dbReference type="InterPro" id="IPR011856">
    <property type="entry name" value="tRNA_endonuc-like_dom_sf"/>
</dbReference>
<dbReference type="Pfam" id="PF08722">
    <property type="entry name" value="Tn7_TnsA-like_N"/>
    <property type="match status" value="1"/>
</dbReference>
<dbReference type="InterPro" id="IPR014833">
    <property type="entry name" value="TnsA_N"/>
</dbReference>
<proteinExistence type="predicted"/>
<gene>
    <name evidence="2" type="ORF">I4X03_003155</name>
</gene>
<reference evidence="2 3" key="2">
    <citation type="submission" date="2021-08" db="EMBL/GenBank/DDBJ databases">
        <title>Massilia sp. R798.</title>
        <authorList>
            <person name="Baek J.H."/>
            <person name="Jung H.S."/>
            <person name="Kim K.R."/>
            <person name="Jeon C.O."/>
        </authorList>
    </citation>
    <scope>NUCLEOTIDE SEQUENCE [LARGE SCALE GENOMIC DNA]</scope>
    <source>
        <strain evidence="2 3">R798</strain>
    </source>
</reference>
<name>A0ABS7SJY9_9BURK</name>
<organism evidence="2 3">
    <name type="scientific">Massilia soli</name>
    <dbReference type="NCBI Taxonomy" id="2792854"/>
    <lineage>
        <taxon>Bacteria</taxon>
        <taxon>Pseudomonadati</taxon>
        <taxon>Pseudomonadota</taxon>
        <taxon>Betaproteobacteria</taxon>
        <taxon>Burkholderiales</taxon>
        <taxon>Oxalobacteraceae</taxon>
        <taxon>Telluria group</taxon>
        <taxon>Massilia</taxon>
    </lineage>
</organism>